<dbReference type="AlphaFoldDB" id="A0A8T4IN00"/>
<organism evidence="1 2">
    <name type="scientific">Streptomyces daliensis</name>
    <dbReference type="NCBI Taxonomy" id="299421"/>
    <lineage>
        <taxon>Bacteria</taxon>
        <taxon>Bacillati</taxon>
        <taxon>Actinomycetota</taxon>
        <taxon>Actinomycetes</taxon>
        <taxon>Kitasatosporales</taxon>
        <taxon>Streptomycetaceae</taxon>
        <taxon>Streptomyces</taxon>
    </lineage>
</organism>
<accession>A0A8T4IN00</accession>
<reference evidence="1" key="1">
    <citation type="submission" date="2021-04" db="EMBL/GenBank/DDBJ databases">
        <title>Sequencing of actinobacteria type strains.</title>
        <authorList>
            <person name="Nguyen G.-S."/>
            <person name="Wentzel A."/>
        </authorList>
    </citation>
    <scope>NUCLEOTIDE SEQUENCE</scope>
    <source>
        <strain evidence="1">DSM 42095</strain>
    </source>
</reference>
<name>A0A8T4IN00_9ACTN</name>
<proteinExistence type="predicted"/>
<dbReference type="EMBL" id="JAGSMN010000222">
    <property type="protein sequence ID" value="MBR7673561.1"/>
    <property type="molecule type" value="Genomic_DNA"/>
</dbReference>
<comment type="caution">
    <text evidence="1">The sequence shown here is derived from an EMBL/GenBank/DDBJ whole genome shotgun (WGS) entry which is preliminary data.</text>
</comment>
<keyword evidence="2" id="KW-1185">Reference proteome</keyword>
<gene>
    <name evidence="1" type="ORF">KDA82_11135</name>
</gene>
<dbReference type="Proteomes" id="UP000675554">
    <property type="component" value="Unassembled WGS sequence"/>
</dbReference>
<evidence type="ECO:0000313" key="2">
    <source>
        <dbReference type="Proteomes" id="UP000675554"/>
    </source>
</evidence>
<sequence length="61" mass="6249">MLLVAAVGLAPGRECRGARGVVESGLYDDVVQLGGAEEADGLAGRIEDEADDGRTYARCPG</sequence>
<evidence type="ECO:0000313" key="1">
    <source>
        <dbReference type="EMBL" id="MBR7673561.1"/>
    </source>
</evidence>
<protein>
    <submittedName>
        <fullName evidence="1">Uncharacterized protein</fullName>
    </submittedName>
</protein>